<dbReference type="RefSeq" id="XP_020047170.1">
    <property type="nucleotide sequence ID" value="XM_020190621.1"/>
</dbReference>
<evidence type="ECO:0000256" key="1">
    <source>
        <dbReference type="ARBA" id="ARBA00004797"/>
    </source>
</evidence>
<dbReference type="Gene3D" id="2.120.10.80">
    <property type="entry name" value="Kelch-type beta propeller"/>
    <property type="match status" value="1"/>
</dbReference>
<dbReference type="InterPro" id="IPR029063">
    <property type="entry name" value="SAM-dependent_MTases_sf"/>
</dbReference>
<dbReference type="SUPFAM" id="SSF50965">
    <property type="entry name" value="Galactose oxidase, central domain"/>
    <property type="match status" value="1"/>
</dbReference>
<sequence>MKLEDELLSIQKTQKIQKRQEKQKFLDLLIQGTNNSSIVSKRSVERLYSSNKRSTKNDYFRYFVKKPQRRSPIINRGYLLRMLAIKNSILSIIDSSIKNNLNNNHDLKFIIINLGCGFDPLPFELINNNNLLNNTDKNDLLFIDIDYKDLIERKVSIIKNSVDLLNIIKNNNDNNNDNDNILINPNILLQSNSYLSVASDLNDSISYKNTLSSIFNQLNALNINQNKKFINIFLSEVAIAYMDPIQSDKIIKVSINFNNNIYNNHFLLLEQILPSGFNHPFAKKMLNHFNNLGSPINSISDISNGYHNLNDQVNRFLHLYNTINNNRKFNIEINDLLNYYNQILDKNIKLKINQIEPFDEWEEFYLFAQHYFILHFNNDQINIFNDNFNYQKVIENSLSSNLLNNKSFSNLNLFIQKSNSNNLQRKFMSSCKISNQIFLNSGFQSTRLNNSMLLSTNLTKSTRDTDLIILKNPNDKGLFPIERMCHSITNIDNNNLILTGGRTSPNNYLDDCWLLTKDKNSLFNWKKLKSIPNSRFRHSTFLINKNTLILFGGNFSSNNSLFLRYNISEDEWQEMDFNINIENIISSCLHYNENSKTGYIIGGMNSNNRIESSFYSFKVDLNKNKIELRNLGEDRLFNRYGGQLILRKSFGNNKNANDKETLLLIGGVSDCYLLDQYNSIIEIEIEIETGNQVKINFIKIDEKIWNKMPLLIGFNLLEFNERYKVCLLGGGVCFSFGSIWNDILIID</sequence>
<dbReference type="UniPathway" id="UPA00375"/>
<gene>
    <name evidence="4" type="ORF">ASCRUDRAFT_35576</name>
</gene>
<organism evidence="4 5">
    <name type="scientific">Ascoidea rubescens DSM 1968</name>
    <dbReference type="NCBI Taxonomy" id="1344418"/>
    <lineage>
        <taxon>Eukaryota</taxon>
        <taxon>Fungi</taxon>
        <taxon>Dikarya</taxon>
        <taxon>Ascomycota</taxon>
        <taxon>Saccharomycotina</taxon>
        <taxon>Saccharomycetes</taxon>
        <taxon>Ascoideaceae</taxon>
        <taxon>Ascoidea</taxon>
    </lineage>
</organism>
<dbReference type="FunCoup" id="A0A1D2VH90">
    <property type="interactions" value="98"/>
</dbReference>
<evidence type="ECO:0000256" key="3">
    <source>
        <dbReference type="ARBA" id="ARBA00022691"/>
    </source>
</evidence>
<dbReference type="PANTHER" id="PTHR46529">
    <property type="entry name" value="TRNA WYBUTOSINE-SYNTHESIZING PROTEIN 4"/>
    <property type="match status" value="1"/>
</dbReference>
<dbReference type="OrthoDB" id="47172at2759"/>
<dbReference type="Proteomes" id="UP000095038">
    <property type="component" value="Unassembled WGS sequence"/>
</dbReference>
<comment type="similarity">
    <text evidence="2">Belongs to the methyltransferase superfamily. LCMT family.</text>
</comment>
<proteinExistence type="inferred from homology"/>
<evidence type="ECO:0000313" key="5">
    <source>
        <dbReference type="Proteomes" id="UP000095038"/>
    </source>
</evidence>
<dbReference type="GO" id="GO:0031591">
    <property type="term" value="P:wybutosine biosynthetic process"/>
    <property type="evidence" value="ECO:0007669"/>
    <property type="project" value="TreeGrafter"/>
</dbReference>
<dbReference type="GO" id="GO:0008175">
    <property type="term" value="F:tRNA methyltransferase activity"/>
    <property type="evidence" value="ECO:0007669"/>
    <property type="project" value="TreeGrafter"/>
</dbReference>
<dbReference type="InParanoid" id="A0A1D2VH90"/>
<dbReference type="GO" id="GO:0030488">
    <property type="term" value="P:tRNA methylation"/>
    <property type="evidence" value="ECO:0007669"/>
    <property type="project" value="TreeGrafter"/>
</dbReference>
<dbReference type="Pfam" id="PF13418">
    <property type="entry name" value="Beta-prop_TYW4"/>
    <property type="match status" value="1"/>
</dbReference>
<dbReference type="InterPro" id="IPR011043">
    <property type="entry name" value="Gal_Oxase/kelch_b-propeller"/>
</dbReference>
<name>A0A1D2VH90_9ASCO</name>
<dbReference type="AlphaFoldDB" id="A0A1D2VH90"/>
<reference evidence="5" key="1">
    <citation type="submission" date="2016-05" db="EMBL/GenBank/DDBJ databases">
        <title>Comparative genomics of biotechnologically important yeasts.</title>
        <authorList>
            <consortium name="DOE Joint Genome Institute"/>
            <person name="Riley R."/>
            <person name="Haridas S."/>
            <person name="Wolfe K.H."/>
            <person name="Lopes M.R."/>
            <person name="Hittinger C.T."/>
            <person name="Goker M."/>
            <person name="Salamov A."/>
            <person name="Wisecaver J."/>
            <person name="Long T.M."/>
            <person name="Aerts A.L."/>
            <person name="Barry K."/>
            <person name="Choi C."/>
            <person name="Clum A."/>
            <person name="Coughlan A.Y."/>
            <person name="Deshpande S."/>
            <person name="Douglass A.P."/>
            <person name="Hanson S.J."/>
            <person name="Klenk H.-P."/>
            <person name="Labutti K."/>
            <person name="Lapidus A."/>
            <person name="Lindquist E."/>
            <person name="Lipzen A."/>
            <person name="Meier-Kolthoff J.P."/>
            <person name="Ohm R.A."/>
            <person name="Otillar R.P."/>
            <person name="Pangilinan J."/>
            <person name="Peng Y."/>
            <person name="Rokas A."/>
            <person name="Rosa C.A."/>
            <person name="Scheuner C."/>
            <person name="Sibirny A.A."/>
            <person name="Slot J.C."/>
            <person name="Stielow J.B."/>
            <person name="Sun H."/>
            <person name="Kurtzman C.P."/>
            <person name="Blackwell M."/>
            <person name="Grigoriev I.V."/>
            <person name="Jeffries T.W."/>
        </authorList>
    </citation>
    <scope>NUCLEOTIDE SEQUENCE [LARGE SCALE GENOMIC DNA]</scope>
    <source>
        <strain evidence="5">DSM 1968</strain>
    </source>
</reference>
<dbReference type="InterPro" id="IPR015915">
    <property type="entry name" value="Kelch-typ_b-propeller"/>
</dbReference>
<dbReference type="GeneID" id="30964257"/>
<evidence type="ECO:0000313" key="4">
    <source>
        <dbReference type="EMBL" id="ODV60863.1"/>
    </source>
</evidence>
<evidence type="ECO:0000256" key="2">
    <source>
        <dbReference type="ARBA" id="ARBA00010703"/>
    </source>
</evidence>
<dbReference type="EMBL" id="KV454481">
    <property type="protein sequence ID" value="ODV60863.1"/>
    <property type="molecule type" value="Genomic_DNA"/>
</dbReference>
<keyword evidence="5" id="KW-1185">Reference proteome</keyword>
<dbReference type="STRING" id="1344418.A0A1D2VH90"/>
<keyword evidence="3" id="KW-0949">S-adenosyl-L-methionine</keyword>
<dbReference type="SUPFAM" id="SSF53335">
    <property type="entry name" value="S-adenosyl-L-methionine-dependent methyltransferases"/>
    <property type="match status" value="1"/>
</dbReference>
<feature type="non-terminal residue" evidence="4">
    <location>
        <position position="747"/>
    </location>
</feature>
<comment type="pathway">
    <text evidence="1">tRNA modification; wybutosine-tRNA(Phe) biosynthesis.</text>
</comment>
<dbReference type="Gene3D" id="3.40.50.150">
    <property type="entry name" value="Vaccinia Virus protein VP39"/>
    <property type="match status" value="1"/>
</dbReference>
<protein>
    <submittedName>
        <fullName evidence="4">LCM-domain-containing protein</fullName>
    </submittedName>
</protein>
<accession>A0A1D2VH90</accession>
<dbReference type="PANTHER" id="PTHR46529:SF1">
    <property type="entry name" value="TRNA WYBUTOSINE-SYNTHESIZING PROTEIN 4"/>
    <property type="match status" value="1"/>
</dbReference>